<sequence>MNTGRYNQLLPNEFFRLLRPNTQASFQAICHLILVDPSFIYSYQSKSKTLKFGNSNTYSTFLVFLDKKKIEALNVEQLFYGNFHLSKF</sequence>
<name>A0A8R7V839_TRIUA</name>
<organism evidence="1 2">
    <name type="scientific">Triticum urartu</name>
    <name type="common">Red wild einkorn</name>
    <name type="synonym">Crithodium urartu</name>
    <dbReference type="NCBI Taxonomy" id="4572"/>
    <lineage>
        <taxon>Eukaryota</taxon>
        <taxon>Viridiplantae</taxon>
        <taxon>Streptophyta</taxon>
        <taxon>Embryophyta</taxon>
        <taxon>Tracheophyta</taxon>
        <taxon>Spermatophyta</taxon>
        <taxon>Magnoliopsida</taxon>
        <taxon>Liliopsida</taxon>
        <taxon>Poales</taxon>
        <taxon>Poaceae</taxon>
        <taxon>BOP clade</taxon>
        <taxon>Pooideae</taxon>
        <taxon>Triticodae</taxon>
        <taxon>Triticeae</taxon>
        <taxon>Triticinae</taxon>
        <taxon>Triticum</taxon>
    </lineage>
</organism>
<accession>A0A8R7V839</accession>
<dbReference type="Proteomes" id="UP000015106">
    <property type="component" value="Chromosome 7"/>
</dbReference>
<reference evidence="1" key="2">
    <citation type="submission" date="2018-03" db="EMBL/GenBank/DDBJ databases">
        <title>The Triticum urartu genome reveals the dynamic nature of wheat genome evolution.</title>
        <authorList>
            <person name="Ling H."/>
            <person name="Ma B."/>
            <person name="Shi X."/>
            <person name="Liu H."/>
            <person name="Dong L."/>
            <person name="Sun H."/>
            <person name="Cao Y."/>
            <person name="Gao Q."/>
            <person name="Zheng S."/>
            <person name="Li Y."/>
            <person name="Yu Y."/>
            <person name="Du H."/>
            <person name="Qi M."/>
            <person name="Li Y."/>
            <person name="Yu H."/>
            <person name="Cui Y."/>
            <person name="Wang N."/>
            <person name="Chen C."/>
            <person name="Wu H."/>
            <person name="Zhao Y."/>
            <person name="Zhang J."/>
            <person name="Li Y."/>
            <person name="Zhou W."/>
            <person name="Zhang B."/>
            <person name="Hu W."/>
            <person name="Eijk M."/>
            <person name="Tang J."/>
            <person name="Witsenboer H."/>
            <person name="Zhao S."/>
            <person name="Li Z."/>
            <person name="Zhang A."/>
            <person name="Wang D."/>
            <person name="Liang C."/>
        </authorList>
    </citation>
    <scope>NUCLEOTIDE SEQUENCE [LARGE SCALE GENOMIC DNA]</scope>
    <source>
        <strain evidence="1">cv. G1812</strain>
    </source>
</reference>
<dbReference type="AlphaFoldDB" id="A0A8R7V839"/>
<dbReference type="EnsemblPlants" id="TuG1812G0700003181.01.T01">
    <property type="protein sequence ID" value="TuG1812G0700003181.01.T01.cds406877"/>
    <property type="gene ID" value="TuG1812G0700003181.01"/>
</dbReference>
<reference evidence="2" key="1">
    <citation type="journal article" date="2013" name="Nature">
        <title>Draft genome of the wheat A-genome progenitor Triticum urartu.</title>
        <authorList>
            <person name="Ling H.Q."/>
            <person name="Zhao S."/>
            <person name="Liu D."/>
            <person name="Wang J."/>
            <person name="Sun H."/>
            <person name="Zhang C."/>
            <person name="Fan H."/>
            <person name="Li D."/>
            <person name="Dong L."/>
            <person name="Tao Y."/>
            <person name="Gao C."/>
            <person name="Wu H."/>
            <person name="Li Y."/>
            <person name="Cui Y."/>
            <person name="Guo X."/>
            <person name="Zheng S."/>
            <person name="Wang B."/>
            <person name="Yu K."/>
            <person name="Liang Q."/>
            <person name="Yang W."/>
            <person name="Lou X."/>
            <person name="Chen J."/>
            <person name="Feng M."/>
            <person name="Jian J."/>
            <person name="Zhang X."/>
            <person name="Luo G."/>
            <person name="Jiang Y."/>
            <person name="Liu J."/>
            <person name="Wang Z."/>
            <person name="Sha Y."/>
            <person name="Zhang B."/>
            <person name="Wu H."/>
            <person name="Tang D."/>
            <person name="Shen Q."/>
            <person name="Xue P."/>
            <person name="Zou S."/>
            <person name="Wang X."/>
            <person name="Liu X."/>
            <person name="Wang F."/>
            <person name="Yang Y."/>
            <person name="An X."/>
            <person name="Dong Z."/>
            <person name="Zhang K."/>
            <person name="Zhang X."/>
            <person name="Luo M.C."/>
            <person name="Dvorak J."/>
            <person name="Tong Y."/>
            <person name="Wang J."/>
            <person name="Yang H."/>
            <person name="Li Z."/>
            <person name="Wang D."/>
            <person name="Zhang A."/>
            <person name="Wang J."/>
        </authorList>
    </citation>
    <scope>NUCLEOTIDE SEQUENCE</scope>
    <source>
        <strain evidence="2">cv. G1812</strain>
    </source>
</reference>
<evidence type="ECO:0000313" key="1">
    <source>
        <dbReference type="EnsemblPlants" id="TuG1812G0700003181.01.T01.cds406877"/>
    </source>
</evidence>
<evidence type="ECO:0000313" key="2">
    <source>
        <dbReference type="Proteomes" id="UP000015106"/>
    </source>
</evidence>
<reference evidence="1" key="3">
    <citation type="submission" date="2022-06" db="UniProtKB">
        <authorList>
            <consortium name="EnsemblPlants"/>
        </authorList>
    </citation>
    <scope>IDENTIFICATION</scope>
</reference>
<protein>
    <submittedName>
        <fullName evidence="1">Uncharacterized protein</fullName>
    </submittedName>
</protein>
<proteinExistence type="predicted"/>
<dbReference type="Gramene" id="TuG1812G0700003181.01.T01">
    <property type="protein sequence ID" value="TuG1812G0700003181.01.T01.cds406877"/>
    <property type="gene ID" value="TuG1812G0700003181.01"/>
</dbReference>
<keyword evidence="2" id="KW-1185">Reference proteome</keyword>